<gene>
    <name evidence="2" type="ORF">J3U76_13255</name>
</gene>
<dbReference type="InterPro" id="IPR000014">
    <property type="entry name" value="PAS"/>
</dbReference>
<protein>
    <submittedName>
        <fullName evidence="2">PAS domain-containing protein</fullName>
    </submittedName>
</protein>
<evidence type="ECO:0000313" key="2">
    <source>
        <dbReference type="EMBL" id="MBO1520580.1"/>
    </source>
</evidence>
<dbReference type="EMBL" id="JAGDFX010000021">
    <property type="protein sequence ID" value="MBO1520580.1"/>
    <property type="molecule type" value="Genomic_DNA"/>
</dbReference>
<sequence>MARSLNLIVNYMNHWVTHLPLVSALNIKDILSPKSSDKEHTQNMLTAISQGTHWHGALHLKHKNNDEVWYRTIFQPRLDKNTKQTVYSVYSAELTNTISQSRQYKDMLMALDRSLAVIEFSLDGVILNANDNFLNGVNYHKSEILGKHHRIFCEPSDVNTPAYADFWNTLARRATA</sequence>
<dbReference type="Gene3D" id="3.30.450.20">
    <property type="entry name" value="PAS domain"/>
    <property type="match status" value="1"/>
</dbReference>
<dbReference type="Proteomes" id="UP000664882">
    <property type="component" value="Unassembled WGS sequence"/>
</dbReference>
<dbReference type="InterPro" id="IPR035965">
    <property type="entry name" value="PAS-like_dom_sf"/>
</dbReference>
<dbReference type="SUPFAM" id="SSF55785">
    <property type="entry name" value="PYP-like sensor domain (PAS domain)"/>
    <property type="match status" value="2"/>
</dbReference>
<keyword evidence="3" id="KW-1185">Reference proteome</keyword>
<feature type="domain" description="PAS" evidence="1">
    <location>
        <begin position="25"/>
        <end position="83"/>
    </location>
</feature>
<comment type="caution">
    <text evidence="2">The sequence shown here is derived from an EMBL/GenBank/DDBJ whole genome shotgun (WGS) entry which is preliminary data.</text>
</comment>
<reference evidence="2 3" key="1">
    <citation type="submission" date="2021-03" db="EMBL/GenBank/DDBJ databases">
        <title>Oceanisphaera sp. nov., isolated from the intestine.</title>
        <authorList>
            <person name="Zhao L.-H."/>
            <person name="Shi L.-F."/>
        </authorList>
    </citation>
    <scope>NUCLEOTIDE SEQUENCE [LARGE SCALE GENOMIC DNA]</scope>
    <source>
        <strain evidence="2 3">DM8</strain>
    </source>
</reference>
<accession>A0ABS3NJ66</accession>
<dbReference type="CDD" id="cd00130">
    <property type="entry name" value="PAS"/>
    <property type="match status" value="1"/>
</dbReference>
<evidence type="ECO:0000313" key="3">
    <source>
        <dbReference type="Proteomes" id="UP000664882"/>
    </source>
</evidence>
<evidence type="ECO:0000259" key="1">
    <source>
        <dbReference type="Pfam" id="PF13426"/>
    </source>
</evidence>
<feature type="domain" description="PAS" evidence="1">
    <location>
        <begin position="122"/>
        <end position="159"/>
    </location>
</feature>
<name>A0ABS3NJ66_9GAMM</name>
<proteinExistence type="predicted"/>
<organism evidence="2 3">
    <name type="scientific">Oceanisphaera pacifica</name>
    <dbReference type="NCBI Taxonomy" id="2818389"/>
    <lineage>
        <taxon>Bacteria</taxon>
        <taxon>Pseudomonadati</taxon>
        <taxon>Pseudomonadota</taxon>
        <taxon>Gammaproteobacteria</taxon>
        <taxon>Aeromonadales</taxon>
        <taxon>Aeromonadaceae</taxon>
        <taxon>Oceanisphaera</taxon>
    </lineage>
</organism>
<dbReference type="Pfam" id="PF13426">
    <property type="entry name" value="PAS_9"/>
    <property type="match status" value="2"/>
</dbReference>